<reference evidence="1 2" key="1">
    <citation type="submission" date="2017-08" db="EMBL/GenBank/DDBJ databases">
        <title>Infants hospitalized years apart are colonized by the same room-sourced microbial strains.</title>
        <authorList>
            <person name="Brooks B."/>
            <person name="Olm M.R."/>
            <person name="Firek B.A."/>
            <person name="Baker R."/>
            <person name="Thomas B.C."/>
            <person name="Morowitz M.J."/>
            <person name="Banfield J.F."/>
        </authorList>
    </citation>
    <scope>NUCLEOTIDE SEQUENCE [LARGE SCALE GENOMIC DNA]</scope>
    <source>
        <strain evidence="1">S2_003_000_R2_14</strain>
    </source>
</reference>
<dbReference type="Gene3D" id="3.40.50.1110">
    <property type="entry name" value="SGNH hydrolase"/>
    <property type="match status" value="1"/>
</dbReference>
<accession>A0A2W5T7V9</accession>
<dbReference type="GO" id="GO:0016788">
    <property type="term" value="F:hydrolase activity, acting on ester bonds"/>
    <property type="evidence" value="ECO:0007669"/>
    <property type="project" value="UniProtKB-ARBA"/>
</dbReference>
<evidence type="ECO:0000313" key="2">
    <source>
        <dbReference type="Proteomes" id="UP000249061"/>
    </source>
</evidence>
<name>A0A2W5T7V9_9BACT</name>
<gene>
    <name evidence="1" type="ORF">DI536_18310</name>
</gene>
<evidence type="ECO:0000313" key="1">
    <source>
        <dbReference type="EMBL" id="PZR11092.1"/>
    </source>
</evidence>
<comment type="caution">
    <text evidence="1">The sequence shown here is derived from an EMBL/GenBank/DDBJ whole genome shotgun (WGS) entry which is preliminary data.</text>
</comment>
<evidence type="ECO:0008006" key="3">
    <source>
        <dbReference type="Google" id="ProtNLM"/>
    </source>
</evidence>
<organism evidence="1 2">
    <name type="scientific">Archangium gephyra</name>
    <dbReference type="NCBI Taxonomy" id="48"/>
    <lineage>
        <taxon>Bacteria</taxon>
        <taxon>Pseudomonadati</taxon>
        <taxon>Myxococcota</taxon>
        <taxon>Myxococcia</taxon>
        <taxon>Myxococcales</taxon>
        <taxon>Cystobacterineae</taxon>
        <taxon>Archangiaceae</taxon>
        <taxon>Archangium</taxon>
    </lineage>
</organism>
<dbReference type="EMBL" id="QFQP01000015">
    <property type="protein sequence ID" value="PZR11092.1"/>
    <property type="molecule type" value="Genomic_DNA"/>
</dbReference>
<dbReference type="AlphaFoldDB" id="A0A2W5T7V9"/>
<dbReference type="Proteomes" id="UP000249061">
    <property type="component" value="Unassembled WGS sequence"/>
</dbReference>
<dbReference type="SUPFAM" id="SSF52266">
    <property type="entry name" value="SGNH hydrolase"/>
    <property type="match status" value="1"/>
</dbReference>
<proteinExistence type="predicted"/>
<protein>
    <recommendedName>
        <fullName evidence="3">SGNH hydrolase-type esterase domain-containing protein</fullName>
    </recommendedName>
</protein>
<sequence length="303" mass="32926">MRRLLQLASVVLGLLIGLEVLCRVERDGLGAVAHRVRFKLALLRNKGPVDFVVLGSSRSNDGVQPALLKRGDGFLASTPSSSLETLTYLADNIGAQKLVLVELSSPQWDPAKLEFDAPPPTDFAGDPLGEWLHHHSALLKVRRAFALENLPRVGGLLFAARLDGSEWFRSRFVSEALLPANPPEKLTDQQAWRSSAPTADASLLDADATRIIDGYVRAVTALQKGGAKVVLVSPPLAKLWRVDDCVPVKNAIRAAVKERTNVPLFDFTCAEVDDRWFIDGQHLSAAGRVRYSTVLAEALSGLP</sequence>
<dbReference type="InterPro" id="IPR036514">
    <property type="entry name" value="SGNH_hydro_sf"/>
</dbReference>